<dbReference type="SUPFAM" id="SSF51735">
    <property type="entry name" value="NAD(P)-binding Rossmann-fold domains"/>
    <property type="match status" value="1"/>
</dbReference>
<feature type="region of interest" description="Disordered" evidence="3">
    <location>
        <begin position="1"/>
        <end position="32"/>
    </location>
</feature>
<comment type="similarity">
    <text evidence="1">Belongs to the short-chain dehydrogenases/reductases (SDR) family.</text>
</comment>
<dbReference type="InterPro" id="IPR050259">
    <property type="entry name" value="SDR"/>
</dbReference>
<evidence type="ECO:0000256" key="3">
    <source>
        <dbReference type="SAM" id="MobiDB-lite"/>
    </source>
</evidence>
<sequence>MSEGHPVRDISAPDRLKRVAGSPGPVSLDPTHSLITGAGSGIGLATARRLSARGDALGLHARSHEAEVRTLAEEHRRAGGEAHTFQADLSRPADVEAFATEALRSFPCLDVLILNAGVYPRRKFRELSREQFEETLQVNLLAPFQVVRRLLGALERSPQGARVIFVTSVLAFNGSERGADYAASKAALLGLTRSLARELAPRIRVNAVAPGSIDTAILGQDTPEVRARRESAIPLGRIGRPEEVAAVIDFLSRPDSGYLTGTTVHVNGGLRMD</sequence>
<dbReference type="GO" id="GO:0016491">
    <property type="term" value="F:oxidoreductase activity"/>
    <property type="evidence" value="ECO:0007669"/>
    <property type="project" value="UniProtKB-KW"/>
</dbReference>
<reference evidence="5" key="1">
    <citation type="submission" date="2013-08" db="EMBL/GenBank/DDBJ databases">
        <authorList>
            <person name="Mendez C."/>
            <person name="Richter M."/>
            <person name="Ferrer M."/>
            <person name="Sanchez J."/>
        </authorList>
    </citation>
    <scope>NUCLEOTIDE SEQUENCE</scope>
</reference>
<comment type="caution">
    <text evidence="5">The sequence shown here is derived from an EMBL/GenBank/DDBJ whole genome shotgun (WGS) entry which is preliminary data.</text>
</comment>
<accession>T1ADH7</accession>
<reference evidence="5" key="2">
    <citation type="journal article" date="2014" name="ISME J.">
        <title>Microbial stratification in low pH oxic and suboxic macroscopic growths along an acid mine drainage.</title>
        <authorList>
            <person name="Mendez-Garcia C."/>
            <person name="Mesa V."/>
            <person name="Sprenger R.R."/>
            <person name="Richter M."/>
            <person name="Diez M.S."/>
            <person name="Solano J."/>
            <person name="Bargiela R."/>
            <person name="Golyshina O.V."/>
            <person name="Manteca A."/>
            <person name="Ramos J.L."/>
            <person name="Gallego J.R."/>
            <person name="Llorente I."/>
            <person name="Martins Dos Santos V.A."/>
            <person name="Jensen O.N."/>
            <person name="Pelaez A.I."/>
            <person name="Sanchez J."/>
            <person name="Ferrer M."/>
        </authorList>
    </citation>
    <scope>NUCLEOTIDE SEQUENCE</scope>
</reference>
<dbReference type="InterPro" id="IPR057326">
    <property type="entry name" value="KR_dom"/>
</dbReference>
<dbReference type="InterPro" id="IPR020904">
    <property type="entry name" value="Sc_DH/Rdtase_CS"/>
</dbReference>
<gene>
    <name evidence="5" type="ORF">B1B_08482</name>
</gene>
<evidence type="ECO:0000256" key="1">
    <source>
        <dbReference type="ARBA" id="ARBA00006484"/>
    </source>
</evidence>
<evidence type="ECO:0000256" key="2">
    <source>
        <dbReference type="ARBA" id="ARBA00023002"/>
    </source>
</evidence>
<dbReference type="InterPro" id="IPR002347">
    <property type="entry name" value="SDR_fam"/>
</dbReference>
<proteinExistence type="inferred from homology"/>
<organism evidence="5">
    <name type="scientific">mine drainage metagenome</name>
    <dbReference type="NCBI Taxonomy" id="410659"/>
    <lineage>
        <taxon>unclassified sequences</taxon>
        <taxon>metagenomes</taxon>
        <taxon>ecological metagenomes</taxon>
    </lineage>
</organism>
<dbReference type="PRINTS" id="PR00081">
    <property type="entry name" value="GDHRDH"/>
</dbReference>
<dbReference type="AlphaFoldDB" id="T1ADH7"/>
<dbReference type="Pfam" id="PF13561">
    <property type="entry name" value="adh_short_C2"/>
    <property type="match status" value="1"/>
</dbReference>
<dbReference type="SMART" id="SM00822">
    <property type="entry name" value="PKS_KR"/>
    <property type="match status" value="1"/>
</dbReference>
<dbReference type="PRINTS" id="PR00080">
    <property type="entry name" value="SDRFAMILY"/>
</dbReference>
<dbReference type="PANTHER" id="PTHR42879">
    <property type="entry name" value="3-OXOACYL-(ACYL-CARRIER-PROTEIN) REDUCTASE"/>
    <property type="match status" value="1"/>
</dbReference>
<dbReference type="PROSITE" id="PS00061">
    <property type="entry name" value="ADH_SHORT"/>
    <property type="match status" value="1"/>
</dbReference>
<keyword evidence="2" id="KW-0560">Oxidoreductase</keyword>
<dbReference type="GO" id="GO:0032787">
    <property type="term" value="P:monocarboxylic acid metabolic process"/>
    <property type="evidence" value="ECO:0007669"/>
    <property type="project" value="UniProtKB-ARBA"/>
</dbReference>
<name>T1ADH7_9ZZZZ</name>
<evidence type="ECO:0000259" key="4">
    <source>
        <dbReference type="SMART" id="SM00822"/>
    </source>
</evidence>
<dbReference type="EMBL" id="AUZY01005535">
    <property type="protein sequence ID" value="EQD58661.1"/>
    <property type="molecule type" value="Genomic_DNA"/>
</dbReference>
<feature type="domain" description="Ketoreductase" evidence="4">
    <location>
        <begin position="31"/>
        <end position="213"/>
    </location>
</feature>
<evidence type="ECO:0000313" key="5">
    <source>
        <dbReference type="EMBL" id="EQD58661.1"/>
    </source>
</evidence>
<dbReference type="Gene3D" id="3.40.50.720">
    <property type="entry name" value="NAD(P)-binding Rossmann-like Domain"/>
    <property type="match status" value="1"/>
</dbReference>
<dbReference type="CDD" id="cd05233">
    <property type="entry name" value="SDR_c"/>
    <property type="match status" value="1"/>
</dbReference>
<dbReference type="InterPro" id="IPR036291">
    <property type="entry name" value="NAD(P)-bd_dom_sf"/>
</dbReference>
<dbReference type="FunFam" id="3.40.50.720:FF:000173">
    <property type="entry name" value="3-oxoacyl-[acyl-carrier protein] reductase"/>
    <property type="match status" value="1"/>
</dbReference>
<protein>
    <submittedName>
        <fullName evidence="5">3-oxoacyl-[acyl-carrier-protein] reductase</fullName>
    </submittedName>
</protein>
<feature type="compositionally biased region" description="Basic and acidic residues" evidence="3">
    <location>
        <begin position="1"/>
        <end position="17"/>
    </location>
</feature>